<dbReference type="PROSITE" id="PS51278">
    <property type="entry name" value="GATASE_TYPE_2"/>
    <property type="match status" value="1"/>
</dbReference>
<comment type="similarity">
    <text evidence="2 7 8">In the C-terminal section; belongs to the purine/pyrimidine phosphoribosyltransferase family.</text>
</comment>
<reference evidence="15" key="2">
    <citation type="submission" date="2018-04" db="EMBL/GenBank/DDBJ databases">
        <title>Complete genome sequence of Sulfodiicoccus acidiphilus strain HS-1.</title>
        <authorList>
            <person name="Sakai H.D."/>
            <person name="Kurosawa N."/>
        </authorList>
    </citation>
    <scope>NUCLEOTIDE SEQUENCE [LARGE SCALE GENOMIC DNA]</scope>
    <source>
        <strain evidence="15">HS-1</strain>
    </source>
</reference>
<comment type="catalytic activity">
    <reaction evidence="7 8">
        <text>5-phospho-beta-D-ribosylamine + L-glutamate + diphosphate = 5-phospho-alpha-D-ribose 1-diphosphate + L-glutamine + H2O</text>
        <dbReference type="Rhea" id="RHEA:14905"/>
        <dbReference type="ChEBI" id="CHEBI:15377"/>
        <dbReference type="ChEBI" id="CHEBI:29985"/>
        <dbReference type="ChEBI" id="CHEBI:33019"/>
        <dbReference type="ChEBI" id="CHEBI:58017"/>
        <dbReference type="ChEBI" id="CHEBI:58359"/>
        <dbReference type="ChEBI" id="CHEBI:58681"/>
        <dbReference type="EC" id="2.4.2.14"/>
    </reaction>
</comment>
<dbReference type="SUPFAM" id="SSF56235">
    <property type="entry name" value="N-terminal nucleophile aminohydrolases (Ntn hydrolases)"/>
    <property type="match status" value="1"/>
</dbReference>
<feature type="binding site" evidence="7 11">
    <location>
        <position position="375"/>
    </location>
    <ligand>
        <name>[4Fe-4S] cluster</name>
        <dbReference type="ChEBI" id="CHEBI:49883"/>
    </ligand>
</feature>
<dbReference type="OrthoDB" id="5976at2157"/>
<evidence type="ECO:0000313" key="15">
    <source>
        <dbReference type="Proteomes" id="UP000276741"/>
    </source>
</evidence>
<dbReference type="EMBL" id="AP018553">
    <property type="protein sequence ID" value="BBD71740.1"/>
    <property type="molecule type" value="Genomic_DNA"/>
</dbReference>
<dbReference type="HAMAP" id="MF_01931">
    <property type="entry name" value="PurF"/>
    <property type="match status" value="1"/>
</dbReference>
<evidence type="ECO:0000259" key="12">
    <source>
        <dbReference type="PROSITE" id="PS51278"/>
    </source>
</evidence>
<gene>
    <name evidence="7" type="primary">purF</name>
    <name evidence="14" type="ORF">GCM10007116_00180</name>
    <name evidence="13" type="ORF">HS1genome_0129</name>
</gene>
<evidence type="ECO:0000256" key="10">
    <source>
        <dbReference type="PIRSR" id="PIRSR000485-2"/>
    </source>
</evidence>
<dbReference type="Pfam" id="PF13522">
    <property type="entry name" value="GATase_6"/>
    <property type="match status" value="1"/>
</dbReference>
<organism evidence="13 15">
    <name type="scientific">Sulfodiicoccus acidiphilus</name>
    <dbReference type="NCBI Taxonomy" id="1670455"/>
    <lineage>
        <taxon>Archaea</taxon>
        <taxon>Thermoproteota</taxon>
        <taxon>Thermoprotei</taxon>
        <taxon>Sulfolobales</taxon>
        <taxon>Sulfolobaceae</taxon>
        <taxon>Sulfodiicoccus</taxon>
    </lineage>
</organism>
<evidence type="ECO:0000256" key="4">
    <source>
        <dbReference type="ARBA" id="ARBA00022679"/>
    </source>
</evidence>
<comment type="function">
    <text evidence="7">Catalyzes the formation of phosphoribosylamine from phosphoribosylpyrophosphate (PRPP) and glutamine.</text>
</comment>
<evidence type="ECO:0000256" key="6">
    <source>
        <dbReference type="ARBA" id="ARBA00022962"/>
    </source>
</evidence>
<comment type="cofactor">
    <cofactor evidence="7 11">
        <name>[4Fe-4S] cluster</name>
        <dbReference type="ChEBI" id="CHEBI:49883"/>
    </cofactor>
    <text evidence="7 11">Binds 1 [4Fe-4S] cluster per subunit.</text>
</comment>
<proteinExistence type="inferred from homology"/>
<keyword evidence="7 10" id="KW-0479">Metal-binding</keyword>
<evidence type="ECO:0000313" key="14">
    <source>
        <dbReference type="EMBL" id="GGT86218.1"/>
    </source>
</evidence>
<dbReference type="Proteomes" id="UP000616143">
    <property type="component" value="Unassembled WGS sequence"/>
</dbReference>
<protein>
    <recommendedName>
        <fullName evidence="7">Amidophosphoribosyltransferase</fullName>
        <shortName evidence="7">ATase</shortName>
        <ecNumber evidence="7">2.4.2.14</ecNumber>
    </recommendedName>
    <alternativeName>
        <fullName evidence="7">Glutamine phosphoribosylpyrophosphate amidotransferase</fullName>
        <shortName evidence="7">GPATase</shortName>
    </alternativeName>
</protein>
<dbReference type="EMBL" id="BMQS01000001">
    <property type="protein sequence ID" value="GGT86218.1"/>
    <property type="molecule type" value="Genomic_DNA"/>
</dbReference>
<feature type="active site" description="Nucleophile" evidence="7 9">
    <location>
        <position position="5"/>
    </location>
</feature>
<feature type="binding site" evidence="7 10">
    <location>
        <position position="339"/>
    </location>
    <ligand>
        <name>Mg(2+)</name>
        <dbReference type="ChEBI" id="CHEBI:18420"/>
    </ligand>
</feature>
<comment type="cofactor">
    <cofactor evidence="7 10">
        <name>Mg(2+)</name>
        <dbReference type="ChEBI" id="CHEBI:18420"/>
    </cofactor>
    <text evidence="7 10">Binds 1 Mg(2+) ion per subunit.</text>
</comment>
<name>A0A348B0N8_9CREN</name>
<dbReference type="NCBIfam" id="TIGR01134">
    <property type="entry name" value="purF"/>
    <property type="match status" value="1"/>
</dbReference>
<keyword evidence="3 7" id="KW-0328">Glycosyltransferase</keyword>
<dbReference type="UniPathway" id="UPA00074">
    <property type="reaction ID" value="UER00124"/>
</dbReference>
<keyword evidence="5 7" id="KW-0658">Purine biosynthesis</keyword>
<dbReference type="InterPro" id="IPR017932">
    <property type="entry name" value="GATase_2_dom"/>
</dbReference>
<dbReference type="GO" id="GO:0004044">
    <property type="term" value="F:amidophosphoribosyltransferase activity"/>
    <property type="evidence" value="ECO:0007669"/>
    <property type="project" value="UniProtKB-UniRule"/>
</dbReference>
<dbReference type="Gene3D" id="3.60.20.10">
    <property type="entry name" value="Glutamine Phosphoribosylpyrophosphate, subunit 1, domain 1"/>
    <property type="match status" value="1"/>
</dbReference>
<evidence type="ECO:0000256" key="9">
    <source>
        <dbReference type="PIRSR" id="PIRSR000485-1"/>
    </source>
</evidence>
<dbReference type="CDD" id="cd06223">
    <property type="entry name" value="PRTases_typeI"/>
    <property type="match status" value="1"/>
</dbReference>
<comment type="pathway">
    <text evidence="1 7 8">Purine metabolism; IMP biosynthesis via de novo pathway; N(1)-(5-phospho-D-ribosyl)glycinamide from 5-phospho-alpha-D-ribose 1-diphosphate: step 1/2.</text>
</comment>
<reference evidence="14" key="1">
    <citation type="journal article" date="2014" name="Int. J. Syst. Evol. Microbiol.">
        <title>Complete genome sequence of Corynebacterium casei LMG S-19264T (=DSM 44701T), isolated from a smear-ripened cheese.</title>
        <authorList>
            <consortium name="US DOE Joint Genome Institute (JGI-PGF)"/>
            <person name="Walter F."/>
            <person name="Albersmeier A."/>
            <person name="Kalinowski J."/>
            <person name="Ruckert C."/>
        </authorList>
    </citation>
    <scope>NUCLEOTIDE SEQUENCE</scope>
    <source>
        <strain evidence="14">JCM 31740</strain>
    </source>
</reference>
<evidence type="ECO:0000256" key="5">
    <source>
        <dbReference type="ARBA" id="ARBA00022755"/>
    </source>
</evidence>
<dbReference type="PANTHER" id="PTHR11907">
    <property type="entry name" value="AMIDOPHOSPHORIBOSYLTRANSFERASE"/>
    <property type="match status" value="1"/>
</dbReference>
<keyword evidence="7 10" id="KW-0460">Magnesium</keyword>
<dbReference type="SUPFAM" id="SSF53271">
    <property type="entry name" value="PRTase-like"/>
    <property type="match status" value="1"/>
</dbReference>
<evidence type="ECO:0000256" key="8">
    <source>
        <dbReference type="PIRNR" id="PIRNR000485"/>
    </source>
</evidence>
<dbReference type="GO" id="GO:0000287">
    <property type="term" value="F:magnesium ion binding"/>
    <property type="evidence" value="ECO:0007669"/>
    <property type="project" value="UniProtKB-UniRule"/>
</dbReference>
<dbReference type="GeneID" id="38665621"/>
<evidence type="ECO:0000256" key="7">
    <source>
        <dbReference type="HAMAP-Rule" id="MF_01931"/>
    </source>
</evidence>
<dbReference type="GO" id="GO:0006189">
    <property type="term" value="P:'de novo' IMP biosynthetic process"/>
    <property type="evidence" value="ECO:0007669"/>
    <property type="project" value="UniProtKB-UniRule"/>
</dbReference>
<dbReference type="GO" id="GO:0009113">
    <property type="term" value="P:purine nucleobase biosynthetic process"/>
    <property type="evidence" value="ECO:0007669"/>
    <property type="project" value="UniProtKB-UniRule"/>
</dbReference>
<keyword evidence="7" id="KW-0004">4Fe-4S</keyword>
<evidence type="ECO:0000256" key="11">
    <source>
        <dbReference type="PIRSR" id="PIRSR000485-3"/>
    </source>
</evidence>
<feature type="binding site" evidence="7 10">
    <location>
        <position position="276"/>
    </location>
    <ligand>
        <name>Mg(2+)</name>
        <dbReference type="ChEBI" id="CHEBI:18420"/>
    </ligand>
</feature>
<dbReference type="RefSeq" id="WP_126449070.1">
    <property type="nucleotide sequence ID" value="NZ_AP018553.1"/>
</dbReference>
<dbReference type="Pfam" id="PF00156">
    <property type="entry name" value="Pribosyltran"/>
    <property type="match status" value="1"/>
</dbReference>
<dbReference type="InterPro" id="IPR000836">
    <property type="entry name" value="PRTase_dom"/>
</dbReference>
<sequence length="454" mass="49425">MRESCGVAAAVGLQASTLVYRMLRALQHRGQESAGVSWLDGRIQTRKGLGLVDRAVNISELSAQATHAIGHVRYSTTGSSTLEEAQPMDDGTLSLAFNGTIANYMDLRKELNNLLTITDTEVILKVVSNYLRQGYSVEEALIKFSEVADGGYSLVLLNLDGEVAAFRDPTGFRPLAMGMVGETLVIASETSAIEQVGGTAIRDIQPGELLILSREGVRSFRVRREVHTCSFEYVYFARPDSVIDGVSVYEARRKLGELLAAYHPAPAEVVVPVPDSGRPVASGYSARSGIPLVEGLVRLHNSLRSFIMPSQELRNAVALDKFGVVKEAIRGKKVVLIDDSVVRGNTLRTLVKRVRQAGATEVHVRVGSPPVTFPCYMGVDFPTRGELLAASMDLNSIANYLDVDSLDYLTIEEMMRGVGRRDLCHACFSGIYPLKGFYPRTHVDLTGGRGECQA</sequence>
<keyword evidence="6 7" id="KW-0315">Glutamine amidotransferase</keyword>
<accession>A0A348B0N8</accession>
<dbReference type="PIRSF" id="PIRSF000485">
    <property type="entry name" value="Amd_phspho_trans"/>
    <property type="match status" value="1"/>
</dbReference>
<evidence type="ECO:0000256" key="3">
    <source>
        <dbReference type="ARBA" id="ARBA00022676"/>
    </source>
</evidence>
<dbReference type="InterPro" id="IPR029057">
    <property type="entry name" value="PRTase-like"/>
</dbReference>
<evidence type="ECO:0000256" key="2">
    <source>
        <dbReference type="ARBA" id="ARBA00010138"/>
    </source>
</evidence>
<keyword evidence="4 7" id="KW-0808">Transferase</keyword>
<feature type="binding site" evidence="7 11">
    <location>
        <position position="427"/>
    </location>
    <ligand>
        <name>[4Fe-4S] cluster</name>
        <dbReference type="ChEBI" id="CHEBI:49883"/>
    </ligand>
</feature>
<evidence type="ECO:0000313" key="13">
    <source>
        <dbReference type="EMBL" id="BBD71740.1"/>
    </source>
</evidence>
<reference evidence="14" key="4">
    <citation type="submission" date="2020-09" db="EMBL/GenBank/DDBJ databases">
        <authorList>
            <person name="Sun Q."/>
            <person name="Ohkuma M."/>
        </authorList>
    </citation>
    <scope>NUCLEOTIDE SEQUENCE</scope>
    <source>
        <strain evidence="14">JCM 31740</strain>
    </source>
</reference>
<feature type="domain" description="Glutamine amidotransferase type-2" evidence="12">
    <location>
        <begin position="5"/>
        <end position="215"/>
    </location>
</feature>
<feature type="binding site" evidence="7 10">
    <location>
        <position position="338"/>
    </location>
    <ligand>
        <name>Mg(2+)</name>
        <dbReference type="ChEBI" id="CHEBI:18420"/>
    </ligand>
</feature>
<dbReference type="InterPro" id="IPR005854">
    <property type="entry name" value="PurF"/>
</dbReference>
<keyword evidence="7 11" id="KW-0411">Iron-sulfur</keyword>
<reference evidence="13" key="3">
    <citation type="journal article" date="2019" name="BMC Res. Notes">
        <title>Complete genome sequence of the Sulfodiicoccus acidiphilus strain HS-1T, the first crenarchaeon that lacks polB3, isolated from an acidic hot spring in Ohwaku-dani, Hakone, Japan.</title>
        <authorList>
            <person name="Sakai H.D."/>
            <person name="Kurosawa N."/>
        </authorList>
    </citation>
    <scope>NUCLEOTIDE SEQUENCE</scope>
    <source>
        <strain evidence="13">HS-1</strain>
    </source>
</reference>
<feature type="binding site" evidence="7 11">
    <location>
        <position position="424"/>
    </location>
    <ligand>
        <name>[4Fe-4S] cluster</name>
        <dbReference type="ChEBI" id="CHEBI:49883"/>
    </ligand>
</feature>
<feature type="binding site" evidence="7 11">
    <location>
        <position position="229"/>
    </location>
    <ligand>
        <name>[4Fe-4S] cluster</name>
        <dbReference type="ChEBI" id="CHEBI:49883"/>
    </ligand>
</feature>
<keyword evidence="7 11" id="KW-0408">Iron</keyword>
<dbReference type="InterPro" id="IPR029055">
    <property type="entry name" value="Ntn_hydrolases_N"/>
</dbReference>
<dbReference type="Gene3D" id="3.40.50.2020">
    <property type="match status" value="1"/>
</dbReference>
<keyword evidence="15" id="KW-1185">Reference proteome</keyword>
<dbReference type="Proteomes" id="UP000276741">
    <property type="component" value="Chromosome"/>
</dbReference>
<dbReference type="KEGG" id="sacd:HS1genome_0129"/>
<dbReference type="GO" id="GO:0051539">
    <property type="term" value="F:4 iron, 4 sulfur cluster binding"/>
    <property type="evidence" value="ECO:0007669"/>
    <property type="project" value="UniProtKB-KW"/>
</dbReference>
<dbReference type="AlphaFoldDB" id="A0A348B0N8"/>
<dbReference type="EC" id="2.4.2.14" evidence="7"/>
<evidence type="ECO:0000256" key="1">
    <source>
        <dbReference type="ARBA" id="ARBA00005209"/>
    </source>
</evidence>